<evidence type="ECO:0000313" key="5">
    <source>
        <dbReference type="EMBL" id="RAP78428.1"/>
    </source>
</evidence>
<dbReference type="Proteomes" id="UP000249260">
    <property type="component" value="Unassembled WGS sequence"/>
</dbReference>
<comment type="caution">
    <text evidence="5">The sequence shown here is derived from an EMBL/GenBank/DDBJ whole genome shotgun (WGS) entry which is preliminary data.</text>
</comment>
<dbReference type="GO" id="GO:0016491">
    <property type="term" value="F:oxidoreductase activity"/>
    <property type="evidence" value="ECO:0007669"/>
    <property type="project" value="UniProtKB-KW"/>
</dbReference>
<dbReference type="EMBL" id="QLUW01000001">
    <property type="protein sequence ID" value="RAP78428.1"/>
    <property type="molecule type" value="Genomic_DNA"/>
</dbReference>
<accession>A0A328U6D9</accession>
<sequence>MVKVAVTGANGRVGKKVVQELLEHQHEVRAIDLHSWEGDVLIEHRIADITNFKQIMQAINGCDAVIHLAAIPGPRDDQDGEVFQNNVMGVYNVALACGLSGIHRLAIASSDCALGFAMAHQKINPVYLPFDENHPAAPDDGYGLSKLVGEQVAKGIAKRFGMSIASLRISAAIKPEEYLSDSFIEHTTSLKPSGNFWSYTDIRDCARAFRLAIEADLQGHEVFHIMAKYSSSAIPSQQLIDLYYPNIPLNKQYTANESFHDCSKAEKILGFVPKYRWDVD</sequence>
<protein>
    <recommendedName>
        <fullName evidence="4">NAD-dependent epimerase/dehydratase domain-containing protein</fullName>
    </recommendedName>
</protein>
<evidence type="ECO:0000259" key="4">
    <source>
        <dbReference type="Pfam" id="PF01370"/>
    </source>
</evidence>
<keyword evidence="6" id="KW-1185">Reference proteome</keyword>
<dbReference type="Gene3D" id="3.40.50.720">
    <property type="entry name" value="NAD(P)-binding Rossmann-like Domain"/>
    <property type="match status" value="1"/>
</dbReference>
<gene>
    <name evidence="5" type="ORF">DL346_08390</name>
</gene>
<keyword evidence="3" id="KW-0520">NAD</keyword>
<dbReference type="Pfam" id="PF01370">
    <property type="entry name" value="Epimerase"/>
    <property type="match status" value="1"/>
</dbReference>
<dbReference type="AlphaFoldDB" id="A0A328U6D9"/>
<keyword evidence="2" id="KW-0560">Oxidoreductase</keyword>
<name>A0A328U6D9_9BACL</name>
<dbReference type="CDD" id="cd08946">
    <property type="entry name" value="SDR_e"/>
    <property type="match status" value="1"/>
</dbReference>
<evidence type="ECO:0000256" key="1">
    <source>
        <dbReference type="ARBA" id="ARBA00007637"/>
    </source>
</evidence>
<dbReference type="OrthoDB" id="9779902at2"/>
<dbReference type="PANTHER" id="PTHR43103">
    <property type="entry name" value="NUCLEOSIDE-DIPHOSPHATE-SUGAR EPIMERASE"/>
    <property type="match status" value="1"/>
</dbReference>
<reference evidence="5 6" key="1">
    <citation type="submission" date="2018-06" db="EMBL/GenBank/DDBJ databases">
        <title>Paenibacillus montanisoli sp. nov., isolated from mountain area soil.</title>
        <authorList>
            <person name="Wu M."/>
        </authorList>
    </citation>
    <scope>NUCLEOTIDE SEQUENCE [LARGE SCALE GENOMIC DNA]</scope>
    <source>
        <strain evidence="5 6">RA17</strain>
    </source>
</reference>
<comment type="similarity">
    <text evidence="1">Belongs to the NAD(P)-dependent epimerase/dehydratase family.</text>
</comment>
<proteinExistence type="inferred from homology"/>
<evidence type="ECO:0000256" key="3">
    <source>
        <dbReference type="ARBA" id="ARBA00023027"/>
    </source>
</evidence>
<evidence type="ECO:0000313" key="6">
    <source>
        <dbReference type="Proteomes" id="UP000249260"/>
    </source>
</evidence>
<dbReference type="InterPro" id="IPR036291">
    <property type="entry name" value="NAD(P)-bd_dom_sf"/>
</dbReference>
<organism evidence="5 6">
    <name type="scientific">Paenibacillus montanisoli</name>
    <dbReference type="NCBI Taxonomy" id="2081970"/>
    <lineage>
        <taxon>Bacteria</taxon>
        <taxon>Bacillati</taxon>
        <taxon>Bacillota</taxon>
        <taxon>Bacilli</taxon>
        <taxon>Bacillales</taxon>
        <taxon>Paenibacillaceae</taxon>
        <taxon>Paenibacillus</taxon>
    </lineage>
</organism>
<evidence type="ECO:0000256" key="2">
    <source>
        <dbReference type="ARBA" id="ARBA00023002"/>
    </source>
</evidence>
<dbReference type="SUPFAM" id="SSF51735">
    <property type="entry name" value="NAD(P)-binding Rossmann-fold domains"/>
    <property type="match status" value="1"/>
</dbReference>
<feature type="domain" description="NAD-dependent epimerase/dehydratase" evidence="4">
    <location>
        <begin position="4"/>
        <end position="215"/>
    </location>
</feature>
<dbReference type="InterPro" id="IPR001509">
    <property type="entry name" value="Epimerase_deHydtase"/>
</dbReference>
<dbReference type="PANTHER" id="PTHR43103:SF5">
    <property type="entry name" value="4-EPIMERASE, PUTATIVE (AFU_ORTHOLOGUE AFUA_7G00360)-RELATED"/>
    <property type="match status" value="1"/>
</dbReference>